<dbReference type="Gene3D" id="3.30.470.20">
    <property type="entry name" value="ATP-grasp fold, B domain"/>
    <property type="match status" value="1"/>
</dbReference>
<dbReference type="PANTHER" id="PTHR43615">
    <property type="entry name" value="PHOSPHOENOLPYRUVATE SYNTHASE-RELATED"/>
    <property type="match status" value="1"/>
</dbReference>
<keyword evidence="4" id="KW-0418">Kinase</keyword>
<feature type="region of interest" description="Disordered" evidence="1">
    <location>
        <begin position="542"/>
        <end position="562"/>
    </location>
</feature>
<evidence type="ECO:0000259" key="2">
    <source>
        <dbReference type="Pfam" id="PF00391"/>
    </source>
</evidence>
<dbReference type="AlphaFoldDB" id="A0A239BTJ3"/>
<dbReference type="InterPro" id="IPR008279">
    <property type="entry name" value="PEP-util_enz_mobile_dom"/>
</dbReference>
<dbReference type="Proteomes" id="UP000198324">
    <property type="component" value="Unassembled WGS sequence"/>
</dbReference>
<keyword evidence="4" id="KW-0808">Transferase</keyword>
<keyword evidence="4" id="KW-0670">Pyruvate</keyword>
<dbReference type="RefSeq" id="WP_089274992.1">
    <property type="nucleotide sequence ID" value="NZ_FZOC01000006.1"/>
</dbReference>
<sequence>MVALTTKADTLEALRAQLTRACVPESVVFRVERWRTEPGAVLQNIRDRFAGRTLIVRSSAMGEDGAEASLAGHYASVGGVSASDGEALARAVDEVVASYAEDGRPAAGEEQVLVQPMVQDISMCGVVFTHDLDTGAPYYVINYDDETGRHDTVTGGRDDVSRTLLVRRSQTGRVESPRFRALLAAVSEVEDAVRSPGLDIEFAVTRQGEVFILQVRRMACQVNWNRETTRRVDVAAEEVRRFVRARLAPLPGSLGRSSVLGIMPDWNPAEMIGTTPRRLAASLYRSLITDSVWAEARAEMGYRDMTGRPLMLDLLGRPYIDVRESFNSFLPASLPDDLGERLVDAWLDRLRAAPELHDRVEFEVAATVHALDFDERALPGLLALGLSQEQAARFKQALLALTNRVLSGQPDLMAAQLARLDRLDARRPARLQALARGGPARLYAVKGLLDDCRSLGTLPFSILARAAFMAEELLRSLTRLGLLTADRAEAFRASVRTVLTEFMEDAEALAAGALGHEDFQRRYGHLRPGTYDILSRRYDQRGDFRPGRPGHTERATAPTTRHGHAPFALTGPEEQAIDAALAARGLACDARRLFAFMTQAIRWRELGKFRFTQNLSDALEGLAAWGEENGLSREELSHLDIGELLAGAWSCRPREAEDELRERSRQGRAALELSQAVRLPFLLAHESDVDVIPLLKCRPNFITSKSVRARTAPVTGRETASRDMAGRIALIESADPGFDWIFTTGLAGLVTKHGGSNSHMAIRCAELGLPAAIGCGEQLFQGFLGAEHLHLDCGAEMITVVARRRA</sequence>
<feature type="domain" description="PEP-utilising enzyme mobile" evidence="2">
    <location>
        <begin position="726"/>
        <end position="793"/>
    </location>
</feature>
<evidence type="ECO:0000256" key="1">
    <source>
        <dbReference type="SAM" id="MobiDB-lite"/>
    </source>
</evidence>
<dbReference type="InterPro" id="IPR036637">
    <property type="entry name" value="Phosphohistidine_dom_sf"/>
</dbReference>
<keyword evidence="5" id="KW-1185">Reference proteome</keyword>
<feature type="domain" description="Pyruvate phosphate dikinase AMP/ATP-binding" evidence="3">
    <location>
        <begin position="44"/>
        <end position="141"/>
    </location>
</feature>
<dbReference type="SUPFAM" id="SSF52009">
    <property type="entry name" value="Phosphohistidine domain"/>
    <property type="match status" value="1"/>
</dbReference>
<dbReference type="EMBL" id="FZOC01000006">
    <property type="protein sequence ID" value="SNS11226.1"/>
    <property type="molecule type" value="Genomic_DNA"/>
</dbReference>
<feature type="compositionally biased region" description="Basic and acidic residues" evidence="1">
    <location>
        <begin position="542"/>
        <end position="554"/>
    </location>
</feature>
<evidence type="ECO:0000259" key="3">
    <source>
        <dbReference type="Pfam" id="PF01326"/>
    </source>
</evidence>
<dbReference type="Gene3D" id="3.30.1490.20">
    <property type="entry name" value="ATP-grasp fold, A domain"/>
    <property type="match status" value="1"/>
</dbReference>
<evidence type="ECO:0000313" key="5">
    <source>
        <dbReference type="Proteomes" id="UP000198324"/>
    </source>
</evidence>
<dbReference type="GO" id="GO:0005524">
    <property type="term" value="F:ATP binding"/>
    <property type="evidence" value="ECO:0007669"/>
    <property type="project" value="InterPro"/>
</dbReference>
<dbReference type="GO" id="GO:0016301">
    <property type="term" value="F:kinase activity"/>
    <property type="evidence" value="ECO:0007669"/>
    <property type="project" value="UniProtKB-KW"/>
</dbReference>
<evidence type="ECO:0000313" key="4">
    <source>
        <dbReference type="EMBL" id="SNS11226.1"/>
    </source>
</evidence>
<dbReference type="NCBIfam" id="NF004508">
    <property type="entry name" value="PRK05849.1"/>
    <property type="match status" value="1"/>
</dbReference>
<protein>
    <submittedName>
        <fullName evidence="4">Pyruvate phosphate dikinase, PEP/pyruvate binding domain</fullName>
    </submittedName>
</protein>
<dbReference type="Gene3D" id="3.50.30.10">
    <property type="entry name" value="Phosphohistidine domain"/>
    <property type="match status" value="1"/>
</dbReference>
<dbReference type="InterPro" id="IPR013815">
    <property type="entry name" value="ATP_grasp_subdomain_1"/>
</dbReference>
<reference evidence="4 5" key="1">
    <citation type="submission" date="2017-06" db="EMBL/GenBank/DDBJ databases">
        <authorList>
            <person name="Kim H.J."/>
            <person name="Triplett B.A."/>
        </authorList>
    </citation>
    <scope>NUCLEOTIDE SEQUENCE [LARGE SCALE GENOMIC DNA]</scope>
    <source>
        <strain evidence="4 5">DSM 13116</strain>
    </source>
</reference>
<name>A0A239BTJ3_9BACT</name>
<dbReference type="Pfam" id="PF01326">
    <property type="entry name" value="PPDK_N"/>
    <property type="match status" value="1"/>
</dbReference>
<proteinExistence type="predicted"/>
<accession>A0A239BTJ3</accession>
<dbReference type="Pfam" id="PF00391">
    <property type="entry name" value="PEP-utilizers"/>
    <property type="match status" value="1"/>
</dbReference>
<gene>
    <name evidence="4" type="ORF">SAMN04488503_2792</name>
</gene>
<dbReference type="InterPro" id="IPR051549">
    <property type="entry name" value="PEP_Utilizing_Enz"/>
</dbReference>
<organism evidence="4 5">
    <name type="scientific">Humidesulfovibrio mexicanus</name>
    <dbReference type="NCBI Taxonomy" id="147047"/>
    <lineage>
        <taxon>Bacteria</taxon>
        <taxon>Pseudomonadati</taxon>
        <taxon>Thermodesulfobacteriota</taxon>
        <taxon>Desulfovibrionia</taxon>
        <taxon>Desulfovibrionales</taxon>
        <taxon>Desulfovibrionaceae</taxon>
        <taxon>Humidesulfovibrio</taxon>
    </lineage>
</organism>
<dbReference type="SUPFAM" id="SSF56059">
    <property type="entry name" value="Glutathione synthetase ATP-binding domain-like"/>
    <property type="match status" value="1"/>
</dbReference>
<dbReference type="InterPro" id="IPR002192">
    <property type="entry name" value="PPDK_AMP/ATP-bd"/>
</dbReference>
<dbReference type="PANTHER" id="PTHR43615:SF1">
    <property type="entry name" value="PPDK_N DOMAIN-CONTAINING PROTEIN"/>
    <property type="match status" value="1"/>
</dbReference>